<accession>A0A8X6GQC0</accession>
<feature type="compositionally biased region" description="Polar residues" evidence="1">
    <location>
        <begin position="79"/>
        <end position="91"/>
    </location>
</feature>
<dbReference type="AlphaFoldDB" id="A0A8X6GQC0"/>
<dbReference type="OrthoDB" id="10617207at2759"/>
<gene>
    <name evidence="2" type="ORF">TNCT_76001</name>
</gene>
<feature type="region of interest" description="Disordered" evidence="1">
    <location>
        <begin position="1"/>
        <end position="114"/>
    </location>
</feature>
<proteinExistence type="predicted"/>
<reference evidence="2" key="1">
    <citation type="submission" date="2020-07" db="EMBL/GenBank/DDBJ databases">
        <title>Multicomponent nature underlies the extraordinary mechanical properties of spider dragline silk.</title>
        <authorList>
            <person name="Kono N."/>
            <person name="Nakamura H."/>
            <person name="Mori M."/>
            <person name="Yoshida Y."/>
            <person name="Ohtoshi R."/>
            <person name="Malay A.D."/>
            <person name="Moran D.A.P."/>
            <person name="Tomita M."/>
            <person name="Numata K."/>
            <person name="Arakawa K."/>
        </authorList>
    </citation>
    <scope>NUCLEOTIDE SEQUENCE</scope>
</reference>
<comment type="caution">
    <text evidence="2">The sequence shown here is derived from an EMBL/GenBank/DDBJ whole genome shotgun (WGS) entry which is preliminary data.</text>
</comment>
<evidence type="ECO:0000256" key="1">
    <source>
        <dbReference type="SAM" id="MobiDB-lite"/>
    </source>
</evidence>
<sequence length="114" mass="12268">MTDDHGGWYDGLANDPSAEKSATSPPPSIPPLQSPINFSIDKSEKFSAPPIGLFPGANDIAPHSTPQEGRAFPFPPVRQQKTFPPNHSPPSLTILGDKRTRGNVALGKDPRKIF</sequence>
<protein>
    <submittedName>
        <fullName evidence="2">Uncharacterized protein</fullName>
    </submittedName>
</protein>
<keyword evidence="3" id="KW-1185">Reference proteome</keyword>
<name>A0A8X6GQC0_TRICU</name>
<dbReference type="Proteomes" id="UP000887116">
    <property type="component" value="Unassembled WGS sequence"/>
</dbReference>
<feature type="compositionally biased region" description="Pro residues" evidence="1">
    <location>
        <begin position="24"/>
        <end position="33"/>
    </location>
</feature>
<organism evidence="2 3">
    <name type="scientific">Trichonephila clavata</name>
    <name type="common">Joro spider</name>
    <name type="synonym">Nephila clavata</name>
    <dbReference type="NCBI Taxonomy" id="2740835"/>
    <lineage>
        <taxon>Eukaryota</taxon>
        <taxon>Metazoa</taxon>
        <taxon>Ecdysozoa</taxon>
        <taxon>Arthropoda</taxon>
        <taxon>Chelicerata</taxon>
        <taxon>Arachnida</taxon>
        <taxon>Araneae</taxon>
        <taxon>Araneomorphae</taxon>
        <taxon>Entelegynae</taxon>
        <taxon>Araneoidea</taxon>
        <taxon>Nephilidae</taxon>
        <taxon>Trichonephila</taxon>
    </lineage>
</organism>
<dbReference type="EMBL" id="BMAO01006326">
    <property type="protein sequence ID" value="GFR07709.1"/>
    <property type="molecule type" value="Genomic_DNA"/>
</dbReference>
<evidence type="ECO:0000313" key="2">
    <source>
        <dbReference type="EMBL" id="GFR07709.1"/>
    </source>
</evidence>
<evidence type="ECO:0000313" key="3">
    <source>
        <dbReference type="Proteomes" id="UP000887116"/>
    </source>
</evidence>